<gene>
    <name evidence="1" type="ORF">LCGC14_2143570</name>
</gene>
<protein>
    <submittedName>
        <fullName evidence="1">Uncharacterized protein</fullName>
    </submittedName>
</protein>
<sequence>MISSKQLGEYSKRLEDGVYGRGNCCMSALLNVEAECLVSDIYTLRRGIRQISAYAKADDETYEIHEKLEKLLEGKFK</sequence>
<dbReference type="AlphaFoldDB" id="A0A0F9GAP3"/>
<comment type="caution">
    <text evidence="1">The sequence shown here is derived from an EMBL/GenBank/DDBJ whole genome shotgun (WGS) entry which is preliminary data.</text>
</comment>
<proteinExistence type="predicted"/>
<evidence type="ECO:0000313" key="1">
    <source>
        <dbReference type="EMBL" id="KKL66585.1"/>
    </source>
</evidence>
<reference evidence="1" key="1">
    <citation type="journal article" date="2015" name="Nature">
        <title>Complex archaea that bridge the gap between prokaryotes and eukaryotes.</title>
        <authorList>
            <person name="Spang A."/>
            <person name="Saw J.H."/>
            <person name="Jorgensen S.L."/>
            <person name="Zaremba-Niedzwiedzka K."/>
            <person name="Martijn J."/>
            <person name="Lind A.E."/>
            <person name="van Eijk R."/>
            <person name="Schleper C."/>
            <person name="Guy L."/>
            <person name="Ettema T.J."/>
        </authorList>
    </citation>
    <scope>NUCLEOTIDE SEQUENCE</scope>
</reference>
<name>A0A0F9GAP3_9ZZZZ</name>
<dbReference type="EMBL" id="LAZR01027156">
    <property type="protein sequence ID" value="KKL66585.1"/>
    <property type="molecule type" value="Genomic_DNA"/>
</dbReference>
<accession>A0A0F9GAP3</accession>
<organism evidence="1">
    <name type="scientific">marine sediment metagenome</name>
    <dbReference type="NCBI Taxonomy" id="412755"/>
    <lineage>
        <taxon>unclassified sequences</taxon>
        <taxon>metagenomes</taxon>
        <taxon>ecological metagenomes</taxon>
    </lineage>
</organism>